<keyword evidence="22" id="KW-0675">Receptor</keyword>
<evidence type="ECO:0000256" key="19">
    <source>
        <dbReference type="ARBA" id="ARBA00022989"/>
    </source>
</evidence>
<dbReference type="InterPro" id="IPR013783">
    <property type="entry name" value="Ig-like_fold"/>
</dbReference>
<keyword evidence="23" id="KW-0325">Glycoprotein</keyword>
<evidence type="ECO:0000259" key="32">
    <source>
        <dbReference type="PROSITE" id="PS50853"/>
    </source>
</evidence>
<keyword evidence="8" id="KW-0964">Secreted</keyword>
<dbReference type="Pfam" id="PF13927">
    <property type="entry name" value="Ig_3"/>
    <property type="match status" value="3"/>
</dbReference>
<evidence type="ECO:0000259" key="31">
    <source>
        <dbReference type="PROSITE" id="PS50835"/>
    </source>
</evidence>
<dbReference type="FunFam" id="2.60.40.10:FF:000367">
    <property type="entry name" value="Neural cell adhesion molecule L1-like protein"/>
    <property type="match status" value="1"/>
</dbReference>
<dbReference type="InterPro" id="IPR026966">
    <property type="entry name" value="Neurofascin/L1/NrCAM_C"/>
</dbReference>
<keyword evidence="7" id="KW-1003">Cell membrane</keyword>
<dbReference type="SMART" id="SM00408">
    <property type="entry name" value="IGc2"/>
    <property type="match status" value="5"/>
</dbReference>
<feature type="domain" description="Fibronectin type-III" evidence="32">
    <location>
        <begin position="706"/>
        <end position="799"/>
    </location>
</feature>
<comment type="subunit">
    <text evidence="26">May interact with L1CAM. May interact with ITGB1/ITGA1 heterodimer and ITGB1/ITGA2 heterodimer as well as with ANK3.</text>
</comment>
<evidence type="ECO:0000256" key="16">
    <source>
        <dbReference type="ARBA" id="ARBA00022889"/>
    </source>
</evidence>
<dbReference type="GO" id="GO:0007420">
    <property type="term" value="P:brain development"/>
    <property type="evidence" value="ECO:0007669"/>
    <property type="project" value="TreeGrafter"/>
</dbReference>
<dbReference type="PROSITE" id="PS50835">
    <property type="entry name" value="IG_LIKE"/>
    <property type="match status" value="6"/>
</dbReference>
<feature type="domain" description="Fibronectin type-III" evidence="32">
    <location>
        <begin position="606"/>
        <end position="701"/>
    </location>
</feature>
<dbReference type="FunFam" id="2.60.40.10:FF:000418">
    <property type="entry name" value="Neural cell adhesion molecule L1-like protein"/>
    <property type="match status" value="1"/>
</dbReference>
<comment type="caution">
    <text evidence="33">The sequence shown here is derived from an EMBL/GenBank/DDBJ whole genome shotgun (WGS) entry which is preliminary data.</text>
</comment>
<dbReference type="InterPro" id="IPR007110">
    <property type="entry name" value="Ig-like_dom"/>
</dbReference>
<evidence type="ECO:0000256" key="7">
    <source>
        <dbReference type="ARBA" id="ARBA00022475"/>
    </source>
</evidence>
<evidence type="ECO:0000256" key="4">
    <source>
        <dbReference type="ARBA" id="ARBA00010504"/>
    </source>
</evidence>
<feature type="domain" description="Ig-like" evidence="31">
    <location>
        <begin position="495"/>
        <end position="583"/>
    </location>
</feature>
<keyword evidence="21" id="KW-1015">Disulfide bond</keyword>
<dbReference type="Gene3D" id="2.60.40.10">
    <property type="entry name" value="Immunoglobulins"/>
    <property type="match status" value="11"/>
</dbReference>
<feature type="transmembrane region" description="Helical" evidence="30">
    <location>
        <begin position="1358"/>
        <end position="1379"/>
    </location>
</feature>
<keyword evidence="34" id="KW-1185">Reference proteome</keyword>
<evidence type="ECO:0000256" key="23">
    <source>
        <dbReference type="ARBA" id="ARBA00023180"/>
    </source>
</evidence>
<comment type="similarity">
    <text evidence="4">Belongs to the protein-tyrosine phosphatase family. Receptor class 2A subfamily.</text>
</comment>
<dbReference type="Pfam" id="PF07679">
    <property type="entry name" value="I-set"/>
    <property type="match status" value="2"/>
</dbReference>
<keyword evidence="11 30" id="KW-0812">Transmembrane</keyword>
<comment type="similarity">
    <text evidence="3">Belongs to the immunoglobulin superfamily. L1/neurofascin/NgCAM family.</text>
</comment>
<evidence type="ECO:0000256" key="8">
    <source>
        <dbReference type="ARBA" id="ARBA00022525"/>
    </source>
</evidence>
<dbReference type="InterPro" id="IPR003598">
    <property type="entry name" value="Ig_sub2"/>
</dbReference>
<dbReference type="FunFam" id="2.60.40.10:FF:000010">
    <property type="entry name" value="receptor-type tyrosine-protein phosphatase delta isoform X1"/>
    <property type="match status" value="1"/>
</dbReference>
<keyword evidence="15" id="KW-0378">Hydrolase</keyword>
<keyword evidence="12" id="KW-0732">Signal</keyword>
<evidence type="ECO:0000256" key="26">
    <source>
        <dbReference type="ARBA" id="ARBA00062194"/>
    </source>
</evidence>
<evidence type="ECO:0000256" key="30">
    <source>
        <dbReference type="SAM" id="Phobius"/>
    </source>
</evidence>
<evidence type="ECO:0000256" key="2">
    <source>
        <dbReference type="ARBA" id="ARBA00004498"/>
    </source>
</evidence>
<dbReference type="GO" id="GO:0004725">
    <property type="term" value="F:protein tyrosine phosphatase activity"/>
    <property type="evidence" value="ECO:0007669"/>
    <property type="project" value="UniProtKB-EC"/>
</dbReference>
<evidence type="ECO:0000256" key="21">
    <source>
        <dbReference type="ARBA" id="ARBA00023157"/>
    </source>
</evidence>
<evidence type="ECO:0000256" key="27">
    <source>
        <dbReference type="ARBA" id="ARBA00072847"/>
    </source>
</evidence>
<organism evidence="33 34">
    <name type="scientific">Atractosteus spatula</name>
    <name type="common">Alligator gar</name>
    <name type="synonym">Lepisosteus spatula</name>
    <dbReference type="NCBI Taxonomy" id="7917"/>
    <lineage>
        <taxon>Eukaryota</taxon>
        <taxon>Metazoa</taxon>
        <taxon>Chordata</taxon>
        <taxon>Craniata</taxon>
        <taxon>Vertebrata</taxon>
        <taxon>Euteleostomi</taxon>
        <taxon>Actinopterygii</taxon>
        <taxon>Neopterygii</taxon>
        <taxon>Holostei</taxon>
        <taxon>Semionotiformes</taxon>
        <taxon>Lepisosteidae</taxon>
        <taxon>Atractosteus</taxon>
    </lineage>
</organism>
<dbReference type="InterPro" id="IPR036116">
    <property type="entry name" value="FN3_sf"/>
</dbReference>
<feature type="non-terminal residue" evidence="33">
    <location>
        <position position="1"/>
    </location>
</feature>
<protein>
    <recommendedName>
        <fullName evidence="27">Neural cell adhesion molecule L1-like protein</fullName>
        <ecNumber evidence="5">3.1.3.48</ecNumber>
    </recommendedName>
    <alternativeName>
        <fullName evidence="28">Close homolog of L1</fullName>
    </alternativeName>
</protein>
<evidence type="ECO:0000256" key="11">
    <source>
        <dbReference type="ARBA" id="ARBA00022692"/>
    </source>
</evidence>
<dbReference type="EMBL" id="JAAWVO010066946">
    <property type="protein sequence ID" value="MBN3323700.1"/>
    <property type="molecule type" value="Genomic_DNA"/>
</dbReference>
<dbReference type="InterPro" id="IPR036179">
    <property type="entry name" value="Ig-like_dom_sf"/>
</dbReference>
<evidence type="ECO:0000256" key="18">
    <source>
        <dbReference type="ARBA" id="ARBA00022912"/>
    </source>
</evidence>
<dbReference type="SUPFAM" id="SSF48726">
    <property type="entry name" value="Immunoglobulin"/>
    <property type="match status" value="6"/>
</dbReference>
<feature type="domain" description="Fibronectin type-III" evidence="32">
    <location>
        <begin position="804"/>
        <end position="906"/>
    </location>
</feature>
<evidence type="ECO:0000256" key="20">
    <source>
        <dbReference type="ARBA" id="ARBA00023136"/>
    </source>
</evidence>
<dbReference type="GO" id="GO:0005886">
    <property type="term" value="C:plasma membrane"/>
    <property type="evidence" value="ECO:0007669"/>
    <property type="project" value="UniProtKB-SubCell"/>
</dbReference>
<gene>
    <name evidence="33" type="primary">Chl1</name>
    <name evidence="33" type="ORF">GTO95_0017487</name>
</gene>
<keyword evidence="13" id="KW-0677">Repeat</keyword>
<evidence type="ECO:0000256" key="29">
    <source>
        <dbReference type="SAM" id="MobiDB-lite"/>
    </source>
</evidence>
<feature type="domain" description="Ig-like" evidence="31">
    <location>
        <begin position="102"/>
        <end position="195"/>
    </location>
</feature>
<dbReference type="Pfam" id="PF00041">
    <property type="entry name" value="fn3"/>
    <property type="match status" value="4"/>
</dbReference>
<feature type="region of interest" description="Disordered" evidence="29">
    <location>
        <begin position="686"/>
        <end position="709"/>
    </location>
</feature>
<keyword evidence="14" id="KW-0221">Differentiation</keyword>
<proteinExistence type="inferred from homology"/>
<reference evidence="33" key="1">
    <citation type="journal article" date="2021" name="Cell">
        <title>Tracing the genetic footprints of vertebrate landing in non-teleost ray-finned fishes.</title>
        <authorList>
            <person name="Bi X."/>
            <person name="Wang K."/>
            <person name="Yang L."/>
            <person name="Pan H."/>
            <person name="Jiang H."/>
            <person name="Wei Q."/>
            <person name="Fang M."/>
            <person name="Yu H."/>
            <person name="Zhu C."/>
            <person name="Cai Y."/>
            <person name="He Y."/>
            <person name="Gan X."/>
            <person name="Zeng H."/>
            <person name="Yu D."/>
            <person name="Zhu Y."/>
            <person name="Jiang H."/>
            <person name="Qiu Q."/>
            <person name="Yang H."/>
            <person name="Zhang Y.E."/>
            <person name="Wang W."/>
            <person name="Zhu M."/>
            <person name="He S."/>
            <person name="Zhang G."/>
        </authorList>
    </citation>
    <scope>NUCLEOTIDE SEQUENCE</scope>
    <source>
        <strain evidence="33">Allg_001</strain>
    </source>
</reference>
<evidence type="ECO:0000256" key="25">
    <source>
        <dbReference type="ARBA" id="ARBA00051722"/>
    </source>
</evidence>
<keyword evidence="24" id="KW-0393">Immunoglobulin domain</keyword>
<feature type="domain" description="Fibronectin type-III" evidence="32">
    <location>
        <begin position="907"/>
        <end position="1017"/>
    </location>
</feature>
<dbReference type="FunFam" id="2.60.40.10:FF:000057">
    <property type="entry name" value="neural cell adhesion molecule L1"/>
    <property type="match status" value="1"/>
</dbReference>
<dbReference type="SUPFAM" id="SSF49265">
    <property type="entry name" value="Fibronectin type III"/>
    <property type="match status" value="3"/>
</dbReference>
<feature type="domain" description="Ig-like" evidence="31">
    <location>
        <begin position="310"/>
        <end position="396"/>
    </location>
</feature>
<keyword evidence="9" id="KW-0272">Extracellular matrix</keyword>
<evidence type="ECO:0000256" key="6">
    <source>
        <dbReference type="ARBA" id="ARBA00022473"/>
    </source>
</evidence>
<evidence type="ECO:0000256" key="3">
    <source>
        <dbReference type="ARBA" id="ARBA00008588"/>
    </source>
</evidence>
<keyword evidence="18" id="KW-0904">Protein phosphatase</keyword>
<dbReference type="GO" id="GO:0030424">
    <property type="term" value="C:axon"/>
    <property type="evidence" value="ECO:0007669"/>
    <property type="project" value="TreeGrafter"/>
</dbReference>
<evidence type="ECO:0000256" key="12">
    <source>
        <dbReference type="ARBA" id="ARBA00022729"/>
    </source>
</evidence>
<keyword evidence="19 30" id="KW-1133">Transmembrane helix</keyword>
<comment type="catalytic activity">
    <reaction evidence="25">
        <text>O-phospho-L-tyrosyl-[protein] + H2O = L-tyrosyl-[protein] + phosphate</text>
        <dbReference type="Rhea" id="RHEA:10684"/>
        <dbReference type="Rhea" id="RHEA-COMP:10136"/>
        <dbReference type="Rhea" id="RHEA-COMP:20101"/>
        <dbReference type="ChEBI" id="CHEBI:15377"/>
        <dbReference type="ChEBI" id="CHEBI:43474"/>
        <dbReference type="ChEBI" id="CHEBI:46858"/>
        <dbReference type="ChEBI" id="CHEBI:61978"/>
        <dbReference type="EC" id="3.1.3.48"/>
    </reaction>
</comment>
<dbReference type="PROSITE" id="PS50853">
    <property type="entry name" value="FN3"/>
    <property type="match status" value="4"/>
</dbReference>
<comment type="subcellular location">
    <subcellularLocation>
        <location evidence="1">Cell membrane</location>
        <topology evidence="1">Single-pass type I membrane protein</topology>
    </subcellularLocation>
    <subcellularLocation>
        <location evidence="2">Secreted</location>
        <location evidence="2">Extracellular space</location>
        <location evidence="2">Extracellular matrix</location>
    </subcellularLocation>
</comment>
<keyword evidence="17" id="KW-0524">Neurogenesis</keyword>
<dbReference type="SMART" id="SM00409">
    <property type="entry name" value="IG"/>
    <property type="match status" value="6"/>
</dbReference>
<keyword evidence="6" id="KW-0217">Developmental protein</keyword>
<dbReference type="InterPro" id="IPR003961">
    <property type="entry name" value="FN3_dom"/>
</dbReference>
<dbReference type="InterPro" id="IPR003599">
    <property type="entry name" value="Ig_sub"/>
</dbReference>
<dbReference type="Proteomes" id="UP000736164">
    <property type="component" value="Unassembled WGS sequence"/>
</dbReference>
<dbReference type="InterPro" id="IPR013098">
    <property type="entry name" value="Ig_I-set"/>
</dbReference>
<dbReference type="FunFam" id="2.60.40.10:FF:000063">
    <property type="entry name" value="neural cell adhesion molecule L1"/>
    <property type="match status" value="1"/>
</dbReference>
<evidence type="ECO:0000256" key="13">
    <source>
        <dbReference type="ARBA" id="ARBA00022737"/>
    </source>
</evidence>
<dbReference type="FunFam" id="2.60.40.10:FF:000038">
    <property type="entry name" value="Neuronal cell adhesion molecule"/>
    <property type="match status" value="1"/>
</dbReference>
<evidence type="ECO:0000256" key="15">
    <source>
        <dbReference type="ARBA" id="ARBA00022801"/>
    </source>
</evidence>
<keyword evidence="16" id="KW-0130">Cell adhesion</keyword>
<feature type="domain" description="Ig-like" evidence="31">
    <location>
        <begin position="7"/>
        <end position="98"/>
    </location>
</feature>
<dbReference type="GO" id="GO:0098632">
    <property type="term" value="F:cell-cell adhesion mediator activity"/>
    <property type="evidence" value="ECO:0007669"/>
    <property type="project" value="TreeGrafter"/>
</dbReference>
<evidence type="ECO:0000256" key="14">
    <source>
        <dbReference type="ARBA" id="ARBA00022782"/>
    </source>
</evidence>
<dbReference type="PANTHER" id="PTHR44170">
    <property type="entry name" value="PROTEIN SIDEKICK"/>
    <property type="match status" value="1"/>
</dbReference>
<evidence type="ECO:0000256" key="24">
    <source>
        <dbReference type="ARBA" id="ARBA00023319"/>
    </source>
</evidence>
<evidence type="ECO:0000256" key="10">
    <source>
        <dbReference type="ARBA" id="ARBA00022553"/>
    </source>
</evidence>
<dbReference type="GO" id="GO:0007411">
    <property type="term" value="P:axon guidance"/>
    <property type="evidence" value="ECO:0007669"/>
    <property type="project" value="TreeGrafter"/>
</dbReference>
<evidence type="ECO:0000256" key="22">
    <source>
        <dbReference type="ARBA" id="ARBA00023170"/>
    </source>
</evidence>
<dbReference type="CDD" id="cd00063">
    <property type="entry name" value="FN3"/>
    <property type="match status" value="5"/>
</dbReference>
<evidence type="ECO:0000256" key="9">
    <source>
        <dbReference type="ARBA" id="ARBA00022530"/>
    </source>
</evidence>
<evidence type="ECO:0000313" key="33">
    <source>
        <dbReference type="EMBL" id="MBN3323700.1"/>
    </source>
</evidence>
<name>A0A8J7P5G3_ATRSP</name>
<dbReference type="EC" id="3.1.3.48" evidence="5"/>
<evidence type="ECO:0000313" key="34">
    <source>
        <dbReference type="Proteomes" id="UP000736164"/>
    </source>
</evidence>
<evidence type="ECO:0000256" key="1">
    <source>
        <dbReference type="ARBA" id="ARBA00004251"/>
    </source>
</evidence>
<sequence>CPVEQLPTITEQSPTSQIAFPFDESISIKCEAKGNPEPEFQWTKDGLDFFPDQDSRLITQENSGTFVIVNNGNITEFQGKYRCYASNKLGTAVSEEIEFIVPSIPKFPKEKIDPFIVEEGQSVILKCNPPKGIPPLQIYWMTIGLQHIQQDERVSMGLNGDLFFSNALEKDSRSDYCCVASFPRIRTILQKTAMSLIVNRIRSVNGTESPNAISERKPRLLSPSGGHSEIQLVKGDLLQLECIAEGLPTPSYEWVRVGADMPEQARKENHGKLLRIPNVQEEDDGKYMCKAKNLLGEVHHYFHVTVEEPPQWDFKPESQIKVIGSEAHIRCSATGKPQPSIKWTINGLPLHDVPASNRRVLGDTVILHNVKPNDSAVYQCQASNKHGTILANANIMVMNLPPMILTEDFQEYAAVVGKSVTMHCKVFSSPTSAISWSKDESVDSLQDDKRFAVHKNGSLEIHSVVKKDSGQYICLATNNEGKSAITTLLDVKDATKIVDAPQHLKVLRGTTAQLTCQAEYDSTFKSTFRTLWKKDQEEISFNNTESTRYYEDSGVLQIINVNHEDEAVYTCIAITPLDQDEATAQLIVLGKWNYLVFAQTVDVPDPPVELALSDHKNRSVKLKWDPGDSHNSPITEFIVEYEETRWEPGKWKELVRVPGNHASALLKLHGHLDYQFRVLAVNEVGRGQPSEPTERYKTPPAAPDKNPENIKIEGHLPNELDINWEPLKPIEQNGPGLEYKVSFRQQGSEEDWTDRFIKRHSFVVKNTPTFVAYEIKIQAKNHYGWGPAPQVVTGYSGEDFPSAAPDNVEVKVLNSTLAKVSWSKVPKDKINGHLGGYKVSWWRMRSLLESKKSHGEKHMLTFPGDRHHGMVPGLKPFSEYTLIVTAFNGRGSGPGSLPATFTTPEGVPEKIQIFRGSPQTNSVTLVWAPPLEPNGILTGYLLQYQINQTFLFLFWASVNDTDDLGNLYIVNITSPTTSKWVVQDLQTHSKYKFYLSACTRAGCGKTVTEETVTFMETLLLSSEMSYQIKKDTGFTDLSPFNTYICVFILNREYNYELSSRTQQSRPSVLPVCRKQVLLFNLHLNHGDFKRSETLFKLCFVIGSCVSELGQPTTLSSPSTALSPVANVTLSSIGIKYIPKFYLPITVMQHFHQFLCQKQTTIKMIEHTHTVNVFKSFTPSAGCAKRVRLHFTTCTSLRAQAVTVRLHSLWYHMYVRSVGYTYSINFSFVTYSLVTSILNLCLPALFNISSSVNDTYAKISWISGNEQKDSEFYVAYINNRKGNWKISEAVNASKNFHIIEGLEPGSEYTVRLLTKNWVDNASIFEDVIETRGKGEKNNCRILYSTGFAGIYERISTQGWFIGLMCAVALLTLIMLIACFVKRNKGGKYSVKEKEDLHPDIESQVMNDDTFCEYSDNDEKPLKGSLQSLNGNIKAADSGDSLVDYGEDEPGQFNEDGSFIGEYAGRKDRGSMEVKGTNQIQA</sequence>
<dbReference type="FunFam" id="2.60.40.10:FF:000005">
    <property type="entry name" value="Neuronal cell adhesion molecule"/>
    <property type="match status" value="1"/>
</dbReference>
<dbReference type="Pfam" id="PF13882">
    <property type="entry name" value="Bravo_FIGEY"/>
    <property type="match status" value="1"/>
</dbReference>
<feature type="non-terminal residue" evidence="33">
    <location>
        <position position="1480"/>
    </location>
</feature>
<evidence type="ECO:0000256" key="5">
    <source>
        <dbReference type="ARBA" id="ARBA00013064"/>
    </source>
</evidence>
<dbReference type="SMART" id="SM00060">
    <property type="entry name" value="FN3"/>
    <property type="match status" value="5"/>
</dbReference>
<feature type="domain" description="Ig-like" evidence="31">
    <location>
        <begin position="218"/>
        <end position="307"/>
    </location>
</feature>
<keyword evidence="20 30" id="KW-0472">Membrane</keyword>
<evidence type="ECO:0000256" key="17">
    <source>
        <dbReference type="ARBA" id="ARBA00022902"/>
    </source>
</evidence>
<accession>A0A8J7P5G3</accession>
<dbReference type="PANTHER" id="PTHR44170:SF45">
    <property type="entry name" value="NEURAL CELL ADHESION MOLECULE L1-LIKE PROTEIN ISOFORM X1"/>
    <property type="match status" value="1"/>
</dbReference>
<keyword evidence="10" id="KW-0597">Phosphoprotein</keyword>
<evidence type="ECO:0000256" key="28">
    <source>
        <dbReference type="ARBA" id="ARBA00082292"/>
    </source>
</evidence>
<feature type="domain" description="Ig-like" evidence="31">
    <location>
        <begin position="401"/>
        <end position="486"/>
    </location>
</feature>